<keyword evidence="2" id="KW-0472">Membrane</keyword>
<keyword evidence="2" id="KW-1133">Transmembrane helix</keyword>
<dbReference type="Proteomes" id="UP000293342">
    <property type="component" value="Unassembled WGS sequence"/>
</dbReference>
<reference evidence="4 5" key="1">
    <citation type="submission" date="2019-02" db="EMBL/GenBank/DDBJ databases">
        <title>Kribbella capetownensis sp. nov. and Kribbella speibonae sp. nov., isolated from soil.</title>
        <authorList>
            <person name="Curtis S.M."/>
            <person name="Norton I."/>
            <person name="Everest G.J."/>
            <person name="Meyers P.R."/>
        </authorList>
    </citation>
    <scope>NUCLEOTIDE SEQUENCE [LARGE SCALE GENOMIC DNA]</scope>
    <source>
        <strain evidence="4 5">YM53</strain>
    </source>
</reference>
<accession>A0A4R0JI50</accession>
<feature type="compositionally biased region" description="Polar residues" evidence="1">
    <location>
        <begin position="187"/>
        <end position="197"/>
    </location>
</feature>
<feature type="compositionally biased region" description="Low complexity" evidence="1">
    <location>
        <begin position="279"/>
        <end position="289"/>
    </location>
</feature>
<keyword evidence="5" id="KW-1185">Reference proteome</keyword>
<feature type="region of interest" description="Disordered" evidence="1">
    <location>
        <begin position="656"/>
        <end position="681"/>
    </location>
</feature>
<dbReference type="PANTHER" id="PTHR34700:SF4">
    <property type="entry name" value="PHAGE-LIKE ELEMENT PBSX PROTEIN XKDP"/>
    <property type="match status" value="1"/>
</dbReference>
<feature type="transmembrane region" description="Helical" evidence="2">
    <location>
        <begin position="33"/>
        <end position="54"/>
    </location>
</feature>
<feature type="region of interest" description="Disordered" evidence="1">
    <location>
        <begin position="146"/>
        <end position="197"/>
    </location>
</feature>
<evidence type="ECO:0000313" key="4">
    <source>
        <dbReference type="EMBL" id="TCC45860.1"/>
    </source>
</evidence>
<sequence length="939" mass="99753">MTQQKAGRFVASPPDPSRFTQERPPEPRSAGQTALAALALLLLVIGVPLALWALTGPPPLPSGWPSREDLTAPIGVDALLTVLRAVVWIAWLHFVVCVIAEMASAVRGRGVPVAVPLGGGSQRLARILVSALLLTGIAAGQAAAATGHSSGAPTETKSQVTISATTQQQPAPEENAQVDHNRFGGAPTTTVATNQNNPLAGKKVYTVKAPVGHHHDSLWDIAEKHLGDGRRYKEIYELNKERVQPDGSHLHLARLIMPGWDLIMPEDAVGVSRVPLETATPPATVTTHTEQPGNPTTTESGSTVEQGAQTPTIQQGEEAGTTTAGDHHAVHAGDAQEDSRWRLPADLLGGGLVGAGLLGLLLIERYRRRGRDPEATATTAEVALRVGADPERSDALDRVMRALVRQCEAAGQPLPPLFGALVDDDGVELLLAPAQGNPPAPWQDIDNGRRWRISGTDIPTDLSGPAPFPALVCLGRDEYDRDVLVDLEAASGALSLEGDPVVAREVATSVAVQLATNPWTDMLRVTTSGLPEAIEDVLGERLRVVDDIEAVIPDLERGTVETEVLAGRVSRSAEAAPQYVVLGAPPREDTANRLGALAARTRAGFGLMVAGAVPGARWQLRVDESGTLRIPALGLTLSASRLSEPTVDSLTELLGAARTPTPTPTGPSRVRLPSSGRIGDDSSWSTATVRIGVLGPLDVRAPNRLEAERVPLATEIVAFLALHPGGVHPSVLGASVWPRGVTPEVRDGAVERVRQWLGTDTVGGHHLRQDASGRLALGPEVAVDWDCFTELARRSRTAQTVRDERELLRRGLHLVRGAFLSGRPRGGYSWIARVHLERLVPDVVVDTSHRLWELAMNADDAAGAVSAVQAGLRLADSSDLLWRDLLTAEFRYGGTAAAERIVEALGDRIQRYGLVLSPETEALIEDILPATAPRSRHAG</sequence>
<dbReference type="CDD" id="cd00118">
    <property type="entry name" value="LysM"/>
    <property type="match status" value="1"/>
</dbReference>
<feature type="region of interest" description="Disordered" evidence="1">
    <location>
        <begin position="279"/>
        <end position="337"/>
    </location>
</feature>
<dbReference type="InterPro" id="IPR018392">
    <property type="entry name" value="LysM"/>
</dbReference>
<proteinExistence type="predicted"/>
<comment type="caution">
    <text evidence="4">The sequence shown here is derived from an EMBL/GenBank/DDBJ whole genome shotgun (WGS) entry which is preliminary data.</text>
</comment>
<dbReference type="AlphaFoldDB" id="A0A4R0JI50"/>
<gene>
    <name evidence="4" type="ORF">E0H75_29545</name>
</gene>
<dbReference type="InterPro" id="IPR036779">
    <property type="entry name" value="LysM_dom_sf"/>
</dbReference>
<dbReference type="PANTHER" id="PTHR34700">
    <property type="entry name" value="POTASSIUM BINDING PROTEIN KBP"/>
    <property type="match status" value="1"/>
</dbReference>
<dbReference type="InterPro" id="IPR005158">
    <property type="entry name" value="BTAD"/>
</dbReference>
<feature type="domain" description="Bacterial transcriptional activator" evidence="3">
    <location>
        <begin position="783"/>
        <end position="928"/>
    </location>
</feature>
<dbReference type="EMBL" id="SJKD01000007">
    <property type="protein sequence ID" value="TCC45860.1"/>
    <property type="molecule type" value="Genomic_DNA"/>
</dbReference>
<name>A0A4R0JI50_9ACTN</name>
<organism evidence="4 5">
    <name type="scientific">Kribbella capetownensis</name>
    <dbReference type="NCBI Taxonomy" id="1572659"/>
    <lineage>
        <taxon>Bacteria</taxon>
        <taxon>Bacillati</taxon>
        <taxon>Actinomycetota</taxon>
        <taxon>Actinomycetes</taxon>
        <taxon>Propionibacteriales</taxon>
        <taxon>Kribbellaceae</taxon>
        <taxon>Kribbella</taxon>
    </lineage>
</organism>
<dbReference type="InterPro" id="IPR011990">
    <property type="entry name" value="TPR-like_helical_dom_sf"/>
</dbReference>
<dbReference type="OrthoDB" id="8444614at2"/>
<keyword evidence="2" id="KW-0812">Transmembrane</keyword>
<feature type="transmembrane region" description="Helical" evidence="2">
    <location>
        <begin position="74"/>
        <end position="100"/>
    </location>
</feature>
<dbReference type="RefSeq" id="WP_131516957.1">
    <property type="nucleotide sequence ID" value="NZ_SJKD01000007.1"/>
</dbReference>
<dbReference type="SMART" id="SM01043">
    <property type="entry name" value="BTAD"/>
    <property type="match status" value="1"/>
</dbReference>
<dbReference type="Pfam" id="PF03704">
    <property type="entry name" value="BTAD"/>
    <property type="match status" value="1"/>
</dbReference>
<protein>
    <recommendedName>
        <fullName evidence="3">Bacterial transcriptional activator domain-containing protein</fullName>
    </recommendedName>
</protein>
<evidence type="ECO:0000259" key="3">
    <source>
        <dbReference type="SMART" id="SM01043"/>
    </source>
</evidence>
<feature type="compositionally biased region" description="Polar residues" evidence="1">
    <location>
        <begin position="153"/>
        <end position="170"/>
    </location>
</feature>
<feature type="compositionally biased region" description="Polar residues" evidence="1">
    <location>
        <begin position="290"/>
        <end position="315"/>
    </location>
</feature>
<feature type="region of interest" description="Disordered" evidence="1">
    <location>
        <begin position="1"/>
        <end position="28"/>
    </location>
</feature>
<dbReference type="InterPro" id="IPR052196">
    <property type="entry name" value="Bact_Kbp"/>
</dbReference>
<dbReference type="Gene3D" id="1.25.40.10">
    <property type="entry name" value="Tetratricopeptide repeat domain"/>
    <property type="match status" value="1"/>
</dbReference>
<dbReference type="Gene3D" id="3.10.350.10">
    <property type="entry name" value="LysM domain"/>
    <property type="match status" value="1"/>
</dbReference>
<evidence type="ECO:0000256" key="2">
    <source>
        <dbReference type="SAM" id="Phobius"/>
    </source>
</evidence>
<evidence type="ECO:0000313" key="5">
    <source>
        <dbReference type="Proteomes" id="UP000293342"/>
    </source>
</evidence>
<evidence type="ECO:0000256" key="1">
    <source>
        <dbReference type="SAM" id="MobiDB-lite"/>
    </source>
</evidence>